<accession>A0AAE0PEK0</accession>
<keyword evidence="2" id="KW-1185">Reference proteome</keyword>
<protein>
    <submittedName>
        <fullName evidence="1">Uncharacterized protein</fullName>
    </submittedName>
</protein>
<name>A0AAE0PEK0_SORBR</name>
<comment type="caution">
    <text evidence="1">The sequence shown here is derived from an EMBL/GenBank/DDBJ whole genome shotgun (WGS) entry which is preliminary data.</text>
</comment>
<reference evidence="1" key="2">
    <citation type="submission" date="2023-07" db="EMBL/GenBank/DDBJ databases">
        <authorList>
            <consortium name="Lawrence Berkeley National Laboratory"/>
            <person name="Haridas S."/>
            <person name="Hensen N."/>
            <person name="Bonometti L."/>
            <person name="Westerberg I."/>
            <person name="Brannstrom I.O."/>
            <person name="Guillou S."/>
            <person name="Cros-Aarteil S."/>
            <person name="Calhoun S."/>
            <person name="Kuo A."/>
            <person name="Mondo S."/>
            <person name="Pangilinan J."/>
            <person name="Riley R."/>
            <person name="LaButti K."/>
            <person name="Andreopoulos B."/>
            <person name="Lipzen A."/>
            <person name="Chen C."/>
            <person name="Yanf M."/>
            <person name="Daum C."/>
            <person name="Ng V."/>
            <person name="Clum A."/>
            <person name="Steindorff A."/>
            <person name="Ohm R."/>
            <person name="Martin F."/>
            <person name="Silar P."/>
            <person name="Natvig D."/>
            <person name="Lalanne C."/>
            <person name="Gautier V."/>
            <person name="Ament-velasquez S.L."/>
            <person name="Kruys A."/>
            <person name="Hutchinson M.I."/>
            <person name="Powell A.J."/>
            <person name="Barry K."/>
            <person name="Miller A.N."/>
            <person name="Grigoriev I.V."/>
            <person name="Debuchy R."/>
            <person name="Gladieux P."/>
            <person name="Thoren M.H."/>
            <person name="Johannesson H."/>
        </authorList>
    </citation>
    <scope>NUCLEOTIDE SEQUENCE</scope>
    <source>
        <strain evidence="1">FGSC 1904</strain>
    </source>
</reference>
<dbReference type="EMBL" id="JAUTDP010000006">
    <property type="protein sequence ID" value="KAK3398357.1"/>
    <property type="molecule type" value="Genomic_DNA"/>
</dbReference>
<dbReference type="Proteomes" id="UP001281003">
    <property type="component" value="Unassembled WGS sequence"/>
</dbReference>
<organism evidence="1 2">
    <name type="scientific">Sordaria brevicollis</name>
    <dbReference type="NCBI Taxonomy" id="83679"/>
    <lineage>
        <taxon>Eukaryota</taxon>
        <taxon>Fungi</taxon>
        <taxon>Dikarya</taxon>
        <taxon>Ascomycota</taxon>
        <taxon>Pezizomycotina</taxon>
        <taxon>Sordariomycetes</taxon>
        <taxon>Sordariomycetidae</taxon>
        <taxon>Sordariales</taxon>
        <taxon>Sordariaceae</taxon>
        <taxon>Sordaria</taxon>
    </lineage>
</organism>
<reference evidence="1" key="1">
    <citation type="journal article" date="2023" name="Mol. Phylogenet. Evol.">
        <title>Genome-scale phylogeny and comparative genomics of the fungal order Sordariales.</title>
        <authorList>
            <person name="Hensen N."/>
            <person name="Bonometti L."/>
            <person name="Westerberg I."/>
            <person name="Brannstrom I.O."/>
            <person name="Guillou S."/>
            <person name="Cros-Aarteil S."/>
            <person name="Calhoun S."/>
            <person name="Haridas S."/>
            <person name="Kuo A."/>
            <person name="Mondo S."/>
            <person name="Pangilinan J."/>
            <person name="Riley R."/>
            <person name="LaButti K."/>
            <person name="Andreopoulos B."/>
            <person name="Lipzen A."/>
            <person name="Chen C."/>
            <person name="Yan M."/>
            <person name="Daum C."/>
            <person name="Ng V."/>
            <person name="Clum A."/>
            <person name="Steindorff A."/>
            <person name="Ohm R.A."/>
            <person name="Martin F."/>
            <person name="Silar P."/>
            <person name="Natvig D.O."/>
            <person name="Lalanne C."/>
            <person name="Gautier V."/>
            <person name="Ament-Velasquez S.L."/>
            <person name="Kruys A."/>
            <person name="Hutchinson M.I."/>
            <person name="Powell A.J."/>
            <person name="Barry K."/>
            <person name="Miller A.N."/>
            <person name="Grigoriev I.V."/>
            <person name="Debuchy R."/>
            <person name="Gladieux P."/>
            <person name="Hiltunen Thoren M."/>
            <person name="Johannesson H."/>
        </authorList>
    </citation>
    <scope>NUCLEOTIDE SEQUENCE</scope>
    <source>
        <strain evidence="1">FGSC 1904</strain>
    </source>
</reference>
<proteinExistence type="predicted"/>
<evidence type="ECO:0000313" key="2">
    <source>
        <dbReference type="Proteomes" id="UP001281003"/>
    </source>
</evidence>
<sequence length="241" mass="26234">MTLSMDGTGNASEFPHKEPQKTVYVSKLALPLLLQQGSLSCWSLDPFITRRVAISRDGGKWEGPCFKQSASFQRRNETGAMWVSAPEPGQGFGWNHPEWDAVTGPDEDSAPRPFVHARIFNAATVCRSLSPARRAQPPNHHRYAAGKNSVTFGVRFSDFDYGSISTAFFWVLSHSTHPFLEAQSATTTTSSVFCDRDSTVLCSAATSLERAPSDAFTGNRSSHAQLQSGALATTGPFFLAI</sequence>
<evidence type="ECO:0000313" key="1">
    <source>
        <dbReference type="EMBL" id="KAK3398357.1"/>
    </source>
</evidence>
<gene>
    <name evidence="1" type="ORF">B0T20DRAFT_392760</name>
</gene>
<dbReference type="AlphaFoldDB" id="A0AAE0PEK0"/>